<protein>
    <submittedName>
        <fullName evidence="1">Uncharacterized protein</fullName>
    </submittedName>
</protein>
<organism evidence="1">
    <name type="scientific">marine sediment metagenome</name>
    <dbReference type="NCBI Taxonomy" id="412755"/>
    <lineage>
        <taxon>unclassified sequences</taxon>
        <taxon>metagenomes</taxon>
        <taxon>ecological metagenomes</taxon>
    </lineage>
</organism>
<reference evidence="1" key="1">
    <citation type="journal article" date="2014" name="Front. Microbiol.">
        <title>High frequency of phylogenetically diverse reductive dehalogenase-homologous genes in deep subseafloor sedimentary metagenomes.</title>
        <authorList>
            <person name="Kawai M."/>
            <person name="Futagami T."/>
            <person name="Toyoda A."/>
            <person name="Takaki Y."/>
            <person name="Nishi S."/>
            <person name="Hori S."/>
            <person name="Arai W."/>
            <person name="Tsubouchi T."/>
            <person name="Morono Y."/>
            <person name="Uchiyama I."/>
            <person name="Ito T."/>
            <person name="Fujiyama A."/>
            <person name="Inagaki F."/>
            <person name="Takami H."/>
        </authorList>
    </citation>
    <scope>NUCLEOTIDE SEQUENCE</scope>
    <source>
        <strain evidence="1">Expedition CK06-06</strain>
    </source>
</reference>
<gene>
    <name evidence="1" type="ORF">S01H1_40012</name>
</gene>
<name>X0UAR4_9ZZZZ</name>
<dbReference type="EMBL" id="BARS01025306">
    <property type="protein sequence ID" value="GAG02640.1"/>
    <property type="molecule type" value="Genomic_DNA"/>
</dbReference>
<accession>X0UAR4</accession>
<evidence type="ECO:0000313" key="1">
    <source>
        <dbReference type="EMBL" id="GAG02640.1"/>
    </source>
</evidence>
<proteinExistence type="predicted"/>
<sequence length="66" mass="7047">MVRATTASVLIRMGGTYWVNYDATNIGNMCTSADSILDNATHPDTLGTGTKEVELATDIVMRLVAV</sequence>
<comment type="caution">
    <text evidence="1">The sequence shown here is derived from an EMBL/GenBank/DDBJ whole genome shotgun (WGS) entry which is preliminary data.</text>
</comment>
<dbReference type="AlphaFoldDB" id="X0UAR4"/>
<feature type="non-terminal residue" evidence="1">
    <location>
        <position position="66"/>
    </location>
</feature>